<keyword evidence="2" id="KW-1185">Reference proteome</keyword>
<protein>
    <recommendedName>
        <fullName evidence="3">Ig-like domain-containing protein</fullName>
    </recommendedName>
</protein>
<gene>
    <name evidence="1" type="ORF">G5S32_15685</name>
</gene>
<sequence length="248" mass="25852">MAFFIDGQEILTLNVDGTVVETITIDNVTVARKPVITTQPIGGAIAPDGSITLSVVADGLGSTMAYQWHNSDGSPVSGATDPSYAFNANETGVFGFYCVVSGFGGSVQSDTATVTVEAAGSAHVLTIGMKDGALYDVIGFSKGSDVAGNLQPTMTDLGDECEYFGETVYVEGTKFGGAVFTGSFKAGTVTFIIEGFRTVVSTTSNSPDYFLDGTYGCVFDPTTTADFYSFLTSNMNSEVGVTIQFEPS</sequence>
<evidence type="ECO:0000313" key="1">
    <source>
        <dbReference type="EMBL" id="QIH43437.1"/>
    </source>
</evidence>
<proteinExistence type="predicted"/>
<dbReference type="AlphaFoldDB" id="A0A6G7CMS6"/>
<dbReference type="KEGG" id="vzi:G5S32_15685"/>
<organism evidence="1 2">
    <name type="scientific">Vibrio ziniensis</name>
    <dbReference type="NCBI Taxonomy" id="2711221"/>
    <lineage>
        <taxon>Bacteria</taxon>
        <taxon>Pseudomonadati</taxon>
        <taxon>Pseudomonadota</taxon>
        <taxon>Gammaproteobacteria</taxon>
        <taxon>Vibrionales</taxon>
        <taxon>Vibrionaceae</taxon>
        <taxon>Vibrio</taxon>
    </lineage>
</organism>
<dbReference type="Gene3D" id="2.60.40.10">
    <property type="entry name" value="Immunoglobulins"/>
    <property type="match status" value="1"/>
</dbReference>
<accession>A0A6G7CMS6</accession>
<dbReference type="EMBL" id="CP049332">
    <property type="protein sequence ID" value="QIH43437.1"/>
    <property type="molecule type" value="Genomic_DNA"/>
</dbReference>
<name>A0A6G7CMS6_9VIBR</name>
<dbReference type="RefSeq" id="WP_165312971.1">
    <property type="nucleotide sequence ID" value="NZ_CP049332.1"/>
</dbReference>
<evidence type="ECO:0000313" key="2">
    <source>
        <dbReference type="Proteomes" id="UP000503003"/>
    </source>
</evidence>
<reference evidence="1 2" key="1">
    <citation type="submission" date="2020-02" db="EMBL/GenBank/DDBJ databases">
        <title>A complete genome of a marine bacterium Vibrio sp. ZWAL4003 isolated from the mangrove sediment with the ability to degrade polysaccharides.</title>
        <authorList>
            <person name="Wu J."/>
            <person name="Qu W."/>
            <person name="Zeng R."/>
        </authorList>
    </citation>
    <scope>NUCLEOTIDE SEQUENCE [LARGE SCALE GENOMIC DNA]</scope>
    <source>
        <strain evidence="1 2">ZWAL4003</strain>
    </source>
</reference>
<dbReference type="Proteomes" id="UP000503003">
    <property type="component" value="Chromosome 2"/>
</dbReference>
<dbReference type="InterPro" id="IPR013783">
    <property type="entry name" value="Ig-like_fold"/>
</dbReference>
<evidence type="ECO:0008006" key="3">
    <source>
        <dbReference type="Google" id="ProtNLM"/>
    </source>
</evidence>